<dbReference type="SUPFAM" id="SSF89796">
    <property type="entry name" value="CoA-transferase family III (CaiB/BaiF)"/>
    <property type="match status" value="1"/>
</dbReference>
<protein>
    <submittedName>
        <fullName evidence="2">Benzylsuccinate CoA-transferase BbsF subunit</fullName>
    </submittedName>
</protein>
<dbReference type="RefSeq" id="WP_097174905.1">
    <property type="nucleotide sequence ID" value="NZ_OBML01000005.1"/>
</dbReference>
<evidence type="ECO:0000313" key="2">
    <source>
        <dbReference type="EMBL" id="SOC06885.1"/>
    </source>
</evidence>
<keyword evidence="1 2" id="KW-0808">Transferase</keyword>
<dbReference type="Proteomes" id="UP000219331">
    <property type="component" value="Unassembled WGS sequence"/>
</dbReference>
<proteinExistence type="predicted"/>
<dbReference type="InterPro" id="IPR003673">
    <property type="entry name" value="CoA-Trfase_fam_III"/>
</dbReference>
<dbReference type="InterPro" id="IPR050509">
    <property type="entry name" value="CoA-transferase_III"/>
</dbReference>
<reference evidence="2 3" key="1">
    <citation type="submission" date="2017-08" db="EMBL/GenBank/DDBJ databases">
        <authorList>
            <person name="de Groot N.N."/>
        </authorList>
    </citation>
    <scope>NUCLEOTIDE SEQUENCE [LARGE SCALE GENOMIC DNA]</scope>
    <source>
        <strain evidence="2 3">USBA 352</strain>
    </source>
</reference>
<dbReference type="AlphaFoldDB" id="A0A285SGT4"/>
<dbReference type="GO" id="GO:0016740">
    <property type="term" value="F:transferase activity"/>
    <property type="evidence" value="ECO:0007669"/>
    <property type="project" value="UniProtKB-KW"/>
</dbReference>
<accession>A0A285SGT4</accession>
<dbReference type="Pfam" id="PF02515">
    <property type="entry name" value="CoA_transf_3"/>
    <property type="match status" value="1"/>
</dbReference>
<organism evidence="2 3">
    <name type="scientific">Stappia indica</name>
    <dbReference type="NCBI Taxonomy" id="538381"/>
    <lineage>
        <taxon>Bacteria</taxon>
        <taxon>Pseudomonadati</taxon>
        <taxon>Pseudomonadota</taxon>
        <taxon>Alphaproteobacteria</taxon>
        <taxon>Hyphomicrobiales</taxon>
        <taxon>Stappiaceae</taxon>
        <taxon>Stappia</taxon>
    </lineage>
</organism>
<dbReference type="EMBL" id="OBML01000005">
    <property type="protein sequence ID" value="SOC06885.1"/>
    <property type="molecule type" value="Genomic_DNA"/>
</dbReference>
<dbReference type="PANTHER" id="PTHR48228">
    <property type="entry name" value="SUCCINYL-COA--D-CITRAMALATE COA-TRANSFERASE"/>
    <property type="match status" value="1"/>
</dbReference>
<dbReference type="PANTHER" id="PTHR48228:SF6">
    <property type="entry name" value="L-CARNITINE COA-TRANSFERASE"/>
    <property type="match status" value="1"/>
</dbReference>
<dbReference type="InterPro" id="IPR023606">
    <property type="entry name" value="CoA-Trfase_III_dom_1_sf"/>
</dbReference>
<sequence length="384" mass="40581">MKPLDGLRVVDLGIITAGASTSALLADLGAEVIKVEGPSYIDPFRRWAGAADVEMWWNASPHFHFTNRNKKSLCVDLKSARGRALLLDLVAVSDVVVENFSVGVLDRLGLGFDALQRANPRIVLGSVSSQGVTGPDAGAVSFGSTLEASSGFADLVRYSADETPFISGQALNYPDQVVSLIASGLIVATVIESRRTGLARHVDISQREVTAFMLGEKLVEAAHGLVPEAGPAAPVLLQGIFPSREGQWIAVSVDTDVAAARLCGHLECNALDAGKLKAWIGERAATDALACLDRLGVSASLARRVGDLPRLDTPEAVGPAFAIAPDGKPVKGLPWTIDGEAMKVRHTAPQLGEHNRNVVVDLLRRSEDDYHELVAQGVLAQAPA</sequence>
<dbReference type="Gene3D" id="3.40.50.10540">
    <property type="entry name" value="Crotonobetainyl-coa:carnitine coa-transferase, domain 1"/>
    <property type="match status" value="1"/>
</dbReference>
<name>A0A285SGT4_9HYPH</name>
<evidence type="ECO:0000256" key="1">
    <source>
        <dbReference type="ARBA" id="ARBA00022679"/>
    </source>
</evidence>
<evidence type="ECO:0000313" key="3">
    <source>
        <dbReference type="Proteomes" id="UP000219331"/>
    </source>
</evidence>
<keyword evidence="3" id="KW-1185">Reference proteome</keyword>
<dbReference type="OrthoDB" id="9806585at2"/>
<gene>
    <name evidence="2" type="ORF">SAMN05421512_105246</name>
</gene>